<protein>
    <recommendedName>
        <fullName evidence="13">DnaJ homolog subfamily C member 5</fullName>
    </recommendedName>
    <alternativeName>
        <fullName evidence="14">Cysteine string protein</fullName>
    </alternativeName>
</protein>
<comment type="caution">
    <text evidence="17">The sequence shown here is derived from an EMBL/GenBank/DDBJ whole genome shotgun (WGS) entry which is preliminary data.</text>
</comment>
<proteinExistence type="predicted"/>
<gene>
    <name evidence="17" type="ORF">fugu_006561</name>
</gene>
<evidence type="ECO:0000256" key="2">
    <source>
        <dbReference type="ARBA" id="ARBA00004236"/>
    </source>
</evidence>
<dbReference type="PROSITE" id="PS00636">
    <property type="entry name" value="DNAJ_1"/>
    <property type="match status" value="1"/>
</dbReference>
<dbReference type="GO" id="GO:0098793">
    <property type="term" value="C:presynapse"/>
    <property type="evidence" value="ECO:0007669"/>
    <property type="project" value="TreeGrafter"/>
</dbReference>
<evidence type="ECO:0000256" key="13">
    <source>
        <dbReference type="ARBA" id="ARBA00039411"/>
    </source>
</evidence>
<dbReference type="EMBL" id="SWLE01000020">
    <property type="protein sequence ID" value="TNM86331.1"/>
    <property type="molecule type" value="Genomic_DNA"/>
</dbReference>
<evidence type="ECO:0000256" key="4">
    <source>
        <dbReference type="ARBA" id="ARBA00004635"/>
    </source>
</evidence>
<comment type="subcellular location">
    <subcellularLocation>
        <location evidence="2">Cell membrane</location>
    </subcellularLocation>
    <subcellularLocation>
        <location evidence="3">Cytoplasm</location>
        <location evidence="3">Cytosol</location>
    </subcellularLocation>
    <subcellularLocation>
        <location evidence="12">Cytoplasmic vesicle</location>
        <location evidence="12">Secretory vesicle</location>
        <location evidence="12">Chromaffin granule membrane</location>
    </subcellularLocation>
    <subcellularLocation>
        <location evidence="1">Melanosome</location>
    </subcellularLocation>
    <subcellularLocation>
        <location evidence="4">Membrane</location>
        <topology evidence="4">Lipid-anchor</topology>
    </subcellularLocation>
</comment>
<dbReference type="InterPro" id="IPR018253">
    <property type="entry name" value="DnaJ_domain_CS"/>
</dbReference>
<keyword evidence="8" id="KW-0564">Palmitate</keyword>
<evidence type="ECO:0000256" key="1">
    <source>
        <dbReference type="ARBA" id="ARBA00004223"/>
    </source>
</evidence>
<dbReference type="Gene3D" id="1.10.287.110">
    <property type="entry name" value="DnaJ domain"/>
    <property type="match status" value="1"/>
</dbReference>
<name>A0A4Z2B1Y0_9TELE</name>
<evidence type="ECO:0000256" key="3">
    <source>
        <dbReference type="ARBA" id="ARBA00004514"/>
    </source>
</evidence>
<evidence type="ECO:0000313" key="18">
    <source>
        <dbReference type="Proteomes" id="UP000516260"/>
    </source>
</evidence>
<evidence type="ECO:0000256" key="10">
    <source>
        <dbReference type="ARBA" id="ARBA00023288"/>
    </source>
</evidence>
<evidence type="ECO:0000256" key="6">
    <source>
        <dbReference type="ARBA" id="ARBA00022490"/>
    </source>
</evidence>
<dbReference type="AlphaFoldDB" id="A0A4Z2B1Y0"/>
<dbReference type="PROSITE" id="PS50076">
    <property type="entry name" value="DNAJ_2"/>
    <property type="match status" value="1"/>
</dbReference>
<dbReference type="GO" id="GO:0098693">
    <property type="term" value="P:regulation of synaptic vesicle cycle"/>
    <property type="evidence" value="ECO:0007669"/>
    <property type="project" value="TreeGrafter"/>
</dbReference>
<keyword evidence="9" id="KW-0143">Chaperone</keyword>
<dbReference type="PANTHER" id="PTHR44027:SF1">
    <property type="entry name" value="DNAJ HOMOLOG SUBFAMILY C MEMBER 5"/>
    <property type="match status" value="1"/>
</dbReference>
<dbReference type="GO" id="GO:0005829">
    <property type="term" value="C:cytosol"/>
    <property type="evidence" value="ECO:0007669"/>
    <property type="project" value="UniProtKB-SubCell"/>
</dbReference>
<reference evidence="17 18" key="1">
    <citation type="submission" date="2019-04" db="EMBL/GenBank/DDBJ databases">
        <title>The sequence and de novo assembly of Takifugu bimaculatus genome using PacBio and Hi-C technologies.</title>
        <authorList>
            <person name="Xu P."/>
            <person name="Liu B."/>
            <person name="Zhou Z."/>
        </authorList>
    </citation>
    <scope>NUCLEOTIDE SEQUENCE [LARGE SCALE GENOMIC DNA]</scope>
    <source>
        <strain evidence="17">TB-2018</strain>
        <tissue evidence="17">Muscle</tissue>
    </source>
</reference>
<feature type="region of interest" description="Disordered" evidence="15">
    <location>
        <begin position="274"/>
        <end position="299"/>
    </location>
</feature>
<dbReference type="PRINTS" id="PR00625">
    <property type="entry name" value="JDOMAIN"/>
</dbReference>
<evidence type="ECO:0000256" key="11">
    <source>
        <dbReference type="ARBA" id="ARBA00023329"/>
    </source>
</evidence>
<evidence type="ECO:0000256" key="15">
    <source>
        <dbReference type="SAM" id="MobiDB-lite"/>
    </source>
</evidence>
<keyword evidence="18" id="KW-1185">Reference proteome</keyword>
<keyword evidence="7" id="KW-0472">Membrane</keyword>
<evidence type="ECO:0000256" key="5">
    <source>
        <dbReference type="ARBA" id="ARBA00022475"/>
    </source>
</evidence>
<dbReference type="FunFam" id="1.10.287.110:FF:000017">
    <property type="entry name" value="dnaJ homolog subfamily C member 5"/>
    <property type="match status" value="1"/>
</dbReference>
<dbReference type="Proteomes" id="UP000516260">
    <property type="component" value="Chromosome 7"/>
</dbReference>
<dbReference type="InterPro" id="IPR001623">
    <property type="entry name" value="DnaJ_domain"/>
</dbReference>
<dbReference type="InterPro" id="IPR051434">
    <property type="entry name" value="DnaJ_C_subfamily_member5"/>
</dbReference>
<organism evidence="17 18">
    <name type="scientific">Takifugu bimaculatus</name>
    <dbReference type="NCBI Taxonomy" id="433685"/>
    <lineage>
        <taxon>Eukaryota</taxon>
        <taxon>Metazoa</taxon>
        <taxon>Chordata</taxon>
        <taxon>Craniata</taxon>
        <taxon>Vertebrata</taxon>
        <taxon>Euteleostomi</taxon>
        <taxon>Actinopterygii</taxon>
        <taxon>Neopterygii</taxon>
        <taxon>Teleostei</taxon>
        <taxon>Neoteleostei</taxon>
        <taxon>Acanthomorphata</taxon>
        <taxon>Eupercaria</taxon>
        <taxon>Tetraodontiformes</taxon>
        <taxon>Tetradontoidea</taxon>
        <taxon>Tetraodontidae</taxon>
        <taxon>Takifugu</taxon>
    </lineage>
</organism>
<keyword evidence="10" id="KW-0449">Lipoprotein</keyword>
<dbReference type="InterPro" id="IPR036869">
    <property type="entry name" value="J_dom_sf"/>
</dbReference>
<dbReference type="SMART" id="SM00271">
    <property type="entry name" value="DnaJ"/>
    <property type="match status" value="1"/>
</dbReference>
<evidence type="ECO:0000256" key="9">
    <source>
        <dbReference type="ARBA" id="ARBA00023186"/>
    </source>
</evidence>
<dbReference type="GO" id="GO:0042584">
    <property type="term" value="C:chromaffin granule membrane"/>
    <property type="evidence" value="ECO:0007669"/>
    <property type="project" value="UniProtKB-SubCell"/>
</dbReference>
<dbReference type="SUPFAM" id="SSF46565">
    <property type="entry name" value="Chaperone J-domain"/>
    <property type="match status" value="1"/>
</dbReference>
<keyword evidence="6" id="KW-0963">Cytoplasm</keyword>
<feature type="compositionally biased region" description="Polar residues" evidence="15">
    <location>
        <begin position="276"/>
        <end position="291"/>
    </location>
</feature>
<dbReference type="Pfam" id="PF00226">
    <property type="entry name" value="DnaJ"/>
    <property type="match status" value="1"/>
</dbReference>
<dbReference type="GO" id="GO:0042470">
    <property type="term" value="C:melanosome"/>
    <property type="evidence" value="ECO:0007669"/>
    <property type="project" value="UniProtKB-SubCell"/>
</dbReference>
<dbReference type="PANTHER" id="PTHR44027">
    <property type="entry name" value="DNAJ HOMOLOG SUBFAMILY C MEMBER 5 HOMOLOG"/>
    <property type="match status" value="1"/>
</dbReference>
<dbReference type="GO" id="GO:0005886">
    <property type="term" value="C:plasma membrane"/>
    <property type="evidence" value="ECO:0007669"/>
    <property type="project" value="UniProtKB-SubCell"/>
</dbReference>
<evidence type="ECO:0000256" key="12">
    <source>
        <dbReference type="ARBA" id="ARBA00037792"/>
    </source>
</evidence>
<evidence type="ECO:0000256" key="14">
    <source>
        <dbReference type="ARBA" id="ARBA00042238"/>
    </source>
</evidence>
<dbReference type="CDD" id="cd06257">
    <property type="entry name" value="DnaJ"/>
    <property type="match status" value="1"/>
</dbReference>
<accession>A0A4Z2B1Y0</accession>
<sequence>MLQSFLSRIQLKNFLTGLPSHMKIWTLVPVQEVEITSAKWAGFLRIVPPQRPKIDSSVLLAVSTEGPELDAELGCTDYKEDSSRFTTESGVCKCSCDQDQTGRAAMDPQRQRTLSTSGESLYVVLGVDKNATTEDIKKCYRKLALKFHPDKNPDNLEAAEKFKEINNAHAILSDATKKNIYDKYGSLGLFVAEQFGEENVNTYFVLSSWWAKALFVFCCLATGCYFCCCLCCCCNCCCGKCKPRPPMDQEPEFYVSPEDLEAQMNVEERDEPIVMQPSSATETTQLTSDAHQSYRTDSY</sequence>
<evidence type="ECO:0000256" key="7">
    <source>
        <dbReference type="ARBA" id="ARBA00023136"/>
    </source>
</evidence>
<feature type="domain" description="J" evidence="16">
    <location>
        <begin position="120"/>
        <end position="185"/>
    </location>
</feature>
<evidence type="ECO:0000259" key="16">
    <source>
        <dbReference type="PROSITE" id="PS50076"/>
    </source>
</evidence>
<evidence type="ECO:0000313" key="17">
    <source>
        <dbReference type="EMBL" id="TNM86331.1"/>
    </source>
</evidence>
<evidence type="ECO:0000256" key="8">
    <source>
        <dbReference type="ARBA" id="ARBA00023139"/>
    </source>
</evidence>
<keyword evidence="11" id="KW-0968">Cytoplasmic vesicle</keyword>
<keyword evidence="5" id="KW-1003">Cell membrane</keyword>